<sequence>MAIISDLEEEQTGTKSASSSHTPPKTSTFTATFDPQEPIRIVERVLDFLGKESDFLEKETAEKEIFTVVKKAVEEKKRKKAAEDEEKVKAKSKRLKEEEEEAKGKKEKMDQDEKKEESGKTGEVEWCGGGIVHVVTVMSLGVLDCYLSGCWKRGVESIALNFFEVVNCSILFFVNLLDDDGFPNKGNGLDLERYSWTQTLQEVSIQIPVPSGTKSRFVVCEMKKNHLKVGLKGQPPIIEGELYKPIKVDDCYWSIEPSDKCELLIIYTIALSPEDQNTISILLTKQDQMDWWKSLVKGDPEIDTQKVEPENSRLSDLDAETRQTVEKMMFDQRQKSMGLPTSDEMQKQEILKKFMSEKLGQVVYVYFDQVDFVLGGLECVSVEICPLHGSGFSSCSSPVLYDELGIWSLALYPMNPPALRRREDDVKADVIKPKFLSLTRQDDEELLLAHGGGSAVVSPWWEAHQCNNEGRKRQIWKREQSKHFTFKTVLKEQKNDT</sequence>
<dbReference type="GO" id="GO:0006457">
    <property type="term" value="P:protein folding"/>
    <property type="evidence" value="ECO:0007669"/>
    <property type="project" value="TreeGrafter"/>
</dbReference>
<dbReference type="AlphaFoldDB" id="A0AAV1QRK0"/>
<organism evidence="6 7">
    <name type="scientific">Dovyalis caffra</name>
    <dbReference type="NCBI Taxonomy" id="77055"/>
    <lineage>
        <taxon>Eukaryota</taxon>
        <taxon>Viridiplantae</taxon>
        <taxon>Streptophyta</taxon>
        <taxon>Embryophyta</taxon>
        <taxon>Tracheophyta</taxon>
        <taxon>Spermatophyta</taxon>
        <taxon>Magnoliopsida</taxon>
        <taxon>eudicotyledons</taxon>
        <taxon>Gunneridae</taxon>
        <taxon>Pentapetalae</taxon>
        <taxon>rosids</taxon>
        <taxon>fabids</taxon>
        <taxon>Malpighiales</taxon>
        <taxon>Salicaceae</taxon>
        <taxon>Flacourtieae</taxon>
        <taxon>Dovyalis</taxon>
    </lineage>
</organism>
<evidence type="ECO:0000256" key="2">
    <source>
        <dbReference type="ARBA" id="ARBA00022490"/>
    </source>
</evidence>
<proteinExistence type="predicted"/>
<dbReference type="Gene3D" id="2.60.40.790">
    <property type="match status" value="1"/>
</dbReference>
<evidence type="ECO:0000313" key="6">
    <source>
        <dbReference type="EMBL" id="CAK7324166.1"/>
    </source>
</evidence>
<name>A0AAV1QRK0_9ROSI</name>
<keyword evidence="7" id="KW-1185">Reference proteome</keyword>
<dbReference type="GO" id="GO:0051082">
    <property type="term" value="F:unfolded protein binding"/>
    <property type="evidence" value="ECO:0007669"/>
    <property type="project" value="TreeGrafter"/>
</dbReference>
<feature type="region of interest" description="Disordered" evidence="4">
    <location>
        <begin position="1"/>
        <end position="34"/>
    </location>
</feature>
<gene>
    <name evidence="6" type="ORF">DCAF_LOCUS1803</name>
</gene>
<feature type="compositionally biased region" description="Acidic residues" evidence="4">
    <location>
        <begin position="1"/>
        <end position="11"/>
    </location>
</feature>
<dbReference type="SUPFAM" id="SSF49764">
    <property type="entry name" value="HSP20-like chaperones"/>
    <property type="match status" value="1"/>
</dbReference>
<dbReference type="CDD" id="cd06467">
    <property type="entry name" value="p23_NUDC_like"/>
    <property type="match status" value="1"/>
</dbReference>
<dbReference type="InterPro" id="IPR007052">
    <property type="entry name" value="CS_dom"/>
</dbReference>
<dbReference type="PROSITE" id="PS51203">
    <property type="entry name" value="CS"/>
    <property type="match status" value="1"/>
</dbReference>
<evidence type="ECO:0000256" key="4">
    <source>
        <dbReference type="SAM" id="MobiDB-lite"/>
    </source>
</evidence>
<comment type="subcellular location">
    <subcellularLocation>
        <location evidence="1">Cytoplasmic granule</location>
    </subcellularLocation>
</comment>
<protein>
    <recommendedName>
        <fullName evidence="5">CS domain-containing protein</fullName>
    </recommendedName>
</protein>
<dbReference type="PANTHER" id="PTHR12356">
    <property type="entry name" value="NUCLEAR MOVEMENT PROTEIN NUDC"/>
    <property type="match status" value="1"/>
</dbReference>
<dbReference type="EMBL" id="CAWUPB010000246">
    <property type="protein sequence ID" value="CAK7324166.1"/>
    <property type="molecule type" value="Genomic_DNA"/>
</dbReference>
<evidence type="ECO:0000259" key="5">
    <source>
        <dbReference type="PROSITE" id="PS51203"/>
    </source>
</evidence>
<evidence type="ECO:0000256" key="3">
    <source>
        <dbReference type="ARBA" id="ARBA00053226"/>
    </source>
</evidence>
<dbReference type="FunFam" id="2.60.40.790:FF:000001">
    <property type="entry name" value="Nuclear migration protein nudC"/>
    <property type="match status" value="1"/>
</dbReference>
<dbReference type="GO" id="GO:0005737">
    <property type="term" value="C:cytoplasm"/>
    <property type="evidence" value="ECO:0007669"/>
    <property type="project" value="TreeGrafter"/>
</dbReference>
<dbReference type="Proteomes" id="UP001314170">
    <property type="component" value="Unassembled WGS sequence"/>
</dbReference>
<dbReference type="InterPro" id="IPR008978">
    <property type="entry name" value="HSP20-like_chaperone"/>
</dbReference>
<dbReference type="GO" id="GO:0006950">
    <property type="term" value="P:response to stress"/>
    <property type="evidence" value="ECO:0007669"/>
    <property type="project" value="UniProtKB-ARBA"/>
</dbReference>
<feature type="region of interest" description="Disordered" evidence="4">
    <location>
        <begin position="80"/>
        <end position="122"/>
    </location>
</feature>
<dbReference type="Pfam" id="PF04969">
    <property type="entry name" value="CS"/>
    <property type="match status" value="1"/>
</dbReference>
<feature type="domain" description="CS" evidence="5">
    <location>
        <begin position="189"/>
        <end position="296"/>
    </location>
</feature>
<keyword evidence="2" id="KW-0963">Cytoplasm</keyword>
<comment type="function">
    <text evidence="3">Small heat shock protein required for the establishment of auxin gradients and for patterning of the apical domain of the embryo. Involved in the specification of the cotyledon primordia. Also required for normal inflorescence and floral meristem function, normal developmental patterning and thermotolerance. Acts as a molecular chaperone.</text>
</comment>
<feature type="compositionally biased region" description="Basic and acidic residues" evidence="4">
    <location>
        <begin position="102"/>
        <end position="122"/>
    </location>
</feature>
<feature type="compositionally biased region" description="Polar residues" evidence="4">
    <location>
        <begin position="13"/>
        <end position="33"/>
    </location>
</feature>
<accession>A0AAV1QRK0</accession>
<dbReference type="PANTHER" id="PTHR12356:SF3">
    <property type="entry name" value="NUCLEAR MIGRATION PROTEIN NUDC"/>
    <property type="match status" value="1"/>
</dbReference>
<evidence type="ECO:0000313" key="7">
    <source>
        <dbReference type="Proteomes" id="UP001314170"/>
    </source>
</evidence>
<evidence type="ECO:0000256" key="1">
    <source>
        <dbReference type="ARBA" id="ARBA00004463"/>
    </source>
</evidence>
<comment type="caution">
    <text evidence="6">The sequence shown here is derived from an EMBL/GenBank/DDBJ whole genome shotgun (WGS) entry which is preliminary data.</text>
</comment>
<reference evidence="6 7" key="1">
    <citation type="submission" date="2024-01" db="EMBL/GenBank/DDBJ databases">
        <authorList>
            <person name="Waweru B."/>
        </authorList>
    </citation>
    <scope>NUCLEOTIDE SEQUENCE [LARGE SCALE GENOMIC DNA]</scope>
</reference>
<dbReference type="InterPro" id="IPR037898">
    <property type="entry name" value="NudC_fam"/>
</dbReference>